<evidence type="ECO:0000313" key="16">
    <source>
        <dbReference type="EMBL" id="CAL4079859.1"/>
    </source>
</evidence>
<feature type="transmembrane region" description="Helical" evidence="13">
    <location>
        <begin position="401"/>
        <end position="422"/>
    </location>
</feature>
<dbReference type="PANTHER" id="PTHR42643">
    <property type="entry name" value="IONOTROPIC RECEPTOR 20A-RELATED"/>
    <property type="match status" value="1"/>
</dbReference>
<keyword evidence="6 13" id="KW-1133">Transmembrane helix</keyword>
<evidence type="ECO:0000256" key="4">
    <source>
        <dbReference type="ARBA" id="ARBA00022475"/>
    </source>
</evidence>
<dbReference type="GO" id="GO:0050906">
    <property type="term" value="P:detection of stimulus involved in sensory perception"/>
    <property type="evidence" value="ECO:0007669"/>
    <property type="project" value="UniProtKB-ARBA"/>
</dbReference>
<dbReference type="EMBL" id="CAXKWB010005793">
    <property type="protein sequence ID" value="CAL4079859.1"/>
    <property type="molecule type" value="Genomic_DNA"/>
</dbReference>
<keyword evidence="12" id="KW-0407">Ion channel</keyword>
<dbReference type="InterPro" id="IPR019594">
    <property type="entry name" value="Glu/Gly-bd"/>
</dbReference>
<evidence type="ECO:0000256" key="6">
    <source>
        <dbReference type="ARBA" id="ARBA00022989"/>
    </source>
</evidence>
<evidence type="ECO:0000256" key="5">
    <source>
        <dbReference type="ARBA" id="ARBA00022692"/>
    </source>
</evidence>
<dbReference type="Pfam" id="PF10613">
    <property type="entry name" value="Lig_chan-Glu_bd"/>
    <property type="match status" value="1"/>
</dbReference>
<feature type="transmembrane region" description="Helical" evidence="13">
    <location>
        <begin position="464"/>
        <end position="490"/>
    </location>
</feature>
<evidence type="ECO:0000256" key="14">
    <source>
        <dbReference type="SAM" id="SignalP"/>
    </source>
</evidence>
<keyword evidence="14" id="KW-0732">Signal</keyword>
<feature type="signal peptide" evidence="14">
    <location>
        <begin position="1"/>
        <end position="24"/>
    </location>
</feature>
<evidence type="ECO:0000256" key="13">
    <source>
        <dbReference type="SAM" id="Phobius"/>
    </source>
</evidence>
<evidence type="ECO:0000256" key="8">
    <source>
        <dbReference type="ARBA" id="ARBA00023136"/>
    </source>
</evidence>
<comment type="similarity">
    <text evidence="2">Belongs to the glutamate-gated ion channel (TC 1.A.10.1) family.</text>
</comment>
<evidence type="ECO:0000256" key="2">
    <source>
        <dbReference type="ARBA" id="ARBA00008685"/>
    </source>
</evidence>
<dbReference type="Gene3D" id="1.10.287.70">
    <property type="match status" value="1"/>
</dbReference>
<dbReference type="SUPFAM" id="SSF53850">
    <property type="entry name" value="Periplasmic binding protein-like II"/>
    <property type="match status" value="1"/>
</dbReference>
<evidence type="ECO:0000256" key="11">
    <source>
        <dbReference type="ARBA" id="ARBA00023286"/>
    </source>
</evidence>
<keyword evidence="4" id="KW-1003">Cell membrane</keyword>
<keyword evidence="3" id="KW-0813">Transport</keyword>
<evidence type="ECO:0000256" key="1">
    <source>
        <dbReference type="ARBA" id="ARBA00004651"/>
    </source>
</evidence>
<feature type="domain" description="Ionotropic glutamate receptor L-glutamate and glycine-binding" evidence="15">
    <location>
        <begin position="293"/>
        <end position="347"/>
    </location>
</feature>
<evidence type="ECO:0000256" key="12">
    <source>
        <dbReference type="ARBA" id="ARBA00023303"/>
    </source>
</evidence>
<dbReference type="PANTHER" id="PTHR42643:SF24">
    <property type="entry name" value="IONOTROPIC RECEPTOR 60A"/>
    <property type="match status" value="1"/>
</dbReference>
<keyword evidence="8 13" id="KW-0472">Membrane</keyword>
<dbReference type="Pfam" id="PF00060">
    <property type="entry name" value="Lig_chan"/>
    <property type="match status" value="1"/>
</dbReference>
<comment type="subcellular location">
    <subcellularLocation>
        <location evidence="1">Cell membrane</location>
        <topology evidence="1">Multi-pass membrane protein</topology>
    </subcellularLocation>
</comment>
<dbReference type="Gene3D" id="3.40.190.10">
    <property type="entry name" value="Periplasmic binding protein-like II"/>
    <property type="match status" value="1"/>
</dbReference>
<evidence type="ECO:0000259" key="15">
    <source>
        <dbReference type="SMART" id="SM00918"/>
    </source>
</evidence>
<dbReference type="InterPro" id="IPR001320">
    <property type="entry name" value="Iontro_rcpt_C"/>
</dbReference>
<dbReference type="AlphaFoldDB" id="A0AAV2QC25"/>
<organism evidence="16 17">
    <name type="scientific">Meganyctiphanes norvegica</name>
    <name type="common">Northern krill</name>
    <name type="synonym">Thysanopoda norvegica</name>
    <dbReference type="NCBI Taxonomy" id="48144"/>
    <lineage>
        <taxon>Eukaryota</taxon>
        <taxon>Metazoa</taxon>
        <taxon>Ecdysozoa</taxon>
        <taxon>Arthropoda</taxon>
        <taxon>Crustacea</taxon>
        <taxon>Multicrustacea</taxon>
        <taxon>Malacostraca</taxon>
        <taxon>Eumalacostraca</taxon>
        <taxon>Eucarida</taxon>
        <taxon>Euphausiacea</taxon>
        <taxon>Euphausiidae</taxon>
        <taxon>Meganyctiphanes</taxon>
    </lineage>
</organism>
<evidence type="ECO:0000256" key="10">
    <source>
        <dbReference type="ARBA" id="ARBA00023180"/>
    </source>
</evidence>
<evidence type="ECO:0000313" key="17">
    <source>
        <dbReference type="Proteomes" id="UP001497623"/>
    </source>
</evidence>
<proteinExistence type="inferred from homology"/>
<keyword evidence="9" id="KW-0675">Receptor</keyword>
<dbReference type="InterPro" id="IPR052192">
    <property type="entry name" value="Insect_Ionotropic_Sensory_Rcpt"/>
</dbReference>
<dbReference type="SMART" id="SM00918">
    <property type="entry name" value="Lig_chan-Glu_bd"/>
    <property type="match status" value="1"/>
</dbReference>
<protein>
    <recommendedName>
        <fullName evidence="15">Ionotropic glutamate receptor L-glutamate and glycine-binding domain-containing protein</fullName>
    </recommendedName>
</protein>
<keyword evidence="10" id="KW-0325">Glycoprotein</keyword>
<gene>
    <name evidence="16" type="ORF">MNOR_LOCUS11136</name>
</gene>
<dbReference type="Proteomes" id="UP001497623">
    <property type="component" value="Unassembled WGS sequence"/>
</dbReference>
<keyword evidence="5 13" id="KW-0812">Transmembrane</keyword>
<keyword evidence="11" id="KW-1071">Ligand-gated ion channel</keyword>
<evidence type="ECO:0000256" key="3">
    <source>
        <dbReference type="ARBA" id="ARBA00022448"/>
    </source>
</evidence>
<comment type="caution">
    <text evidence="16">The sequence shown here is derived from an EMBL/GenBank/DDBJ whole genome shotgun (WGS) entry which is preliminary data.</text>
</comment>
<keyword evidence="17" id="KW-1185">Reference proteome</keyword>
<evidence type="ECO:0000256" key="9">
    <source>
        <dbReference type="ARBA" id="ARBA00023170"/>
    </source>
</evidence>
<name>A0AAV2QC25_MEGNR</name>
<evidence type="ECO:0000256" key="7">
    <source>
        <dbReference type="ARBA" id="ARBA00023065"/>
    </source>
</evidence>
<feature type="transmembrane region" description="Helical" evidence="13">
    <location>
        <begin position="666"/>
        <end position="684"/>
    </location>
</feature>
<feature type="chain" id="PRO_5043988067" description="Ionotropic glutamate receptor L-glutamate and glycine-binding domain-containing protein" evidence="14">
    <location>
        <begin position="25"/>
        <end position="685"/>
    </location>
</feature>
<keyword evidence="7" id="KW-0406">Ion transport</keyword>
<reference evidence="16 17" key="1">
    <citation type="submission" date="2024-05" db="EMBL/GenBank/DDBJ databases">
        <authorList>
            <person name="Wallberg A."/>
        </authorList>
    </citation>
    <scope>NUCLEOTIDE SEQUENCE [LARGE SCALE GENOMIC DNA]</scope>
</reference>
<feature type="non-terminal residue" evidence="16">
    <location>
        <position position="685"/>
    </location>
</feature>
<dbReference type="GO" id="GO:0015276">
    <property type="term" value="F:ligand-gated monoatomic ion channel activity"/>
    <property type="evidence" value="ECO:0007669"/>
    <property type="project" value="InterPro"/>
</dbReference>
<dbReference type="GO" id="GO:0005886">
    <property type="term" value="C:plasma membrane"/>
    <property type="evidence" value="ECO:0007669"/>
    <property type="project" value="UniProtKB-SubCell"/>
</dbReference>
<accession>A0AAV2QC25</accession>
<sequence length="685" mass="78536">MATVGHYIFLHVTIRISIMLPTTAQELDQTSHIKRCCHKMSKYKGATVSRCTQNVYFKILNGGLIGIVAGGCDGEFNMDVRLAQLLDFIVNTTASRQYYIVYDDQGIARNVDLNMLMAIPFGSLGDTSIYEYESSNTLMEETIKSYYHTVEMRNFILLTGKENTLELFEHIRTNHLESPSCHWYLILEEDFSQDVLDVLNEGTQVSFLREDEDQFRLSHTYVNIDNIMSQNNVGVWSWRADRSTPHWFLSSPLAPNLREVYKDFGGRTVINCVLDNWPFFDVDFMSDVGDTLTDRDPQPAGGIDVGVLSSMAKTLNFSYTIIIAEDGQWGGVQSDGSITGMIGRVARHEADFAINEITITGHQRSQKIFFLKYYRRSKFLTLRENGPTHPLTSFNISFTQVWLTLFVSWLVIGPVLGFLTYLRRQFTDDIPKDWVLGKFTFNMFRSLVIFQGNQLEHESWMYRWIFVSWYFFTFIFFVLYSGTLTAVLAIPSFEKPIDSLWDLLEAVKNDGYFPITTFGTSNEFIFKVMMLKAFMTKLEATFGIYKDIWDVFDPSVGYVYTWDEGVERVLEGKYTYLNAQLGALIRANKRGMYQYHFAKEPFYPQSYAIACRQGSPYKDVFNRLLMELVGAGLIDKWTNDEIDKVRTSDQASNTGPAAMTIEHLQAAFFVLIIGVVVAAIILLVE</sequence>